<feature type="region of interest" description="Disordered" evidence="11">
    <location>
        <begin position="669"/>
        <end position="689"/>
    </location>
</feature>
<comment type="catalytic activity">
    <reaction evidence="1">
        <text>Endonucleolytic cleavage of RNA, removing extra 3' nucleotides from tRNA precursor, generating 3' termini of tRNAs. A 3'-hydroxy group is left at the tRNA terminus and a 5'-phosphoryl group is left at the trailer molecule.</text>
        <dbReference type="EC" id="3.1.26.11"/>
    </reaction>
</comment>
<name>A0A9P6KJ38_9PLEO</name>
<dbReference type="EC" id="3.1.26.11" evidence="4"/>
<organism evidence="13 14">
    <name type="scientific">Paraphaeosphaeria minitans</name>
    <dbReference type="NCBI Taxonomy" id="565426"/>
    <lineage>
        <taxon>Eukaryota</taxon>
        <taxon>Fungi</taxon>
        <taxon>Dikarya</taxon>
        <taxon>Ascomycota</taxon>
        <taxon>Pezizomycotina</taxon>
        <taxon>Dothideomycetes</taxon>
        <taxon>Pleosporomycetidae</taxon>
        <taxon>Pleosporales</taxon>
        <taxon>Massarineae</taxon>
        <taxon>Didymosphaeriaceae</taxon>
        <taxon>Paraphaeosphaeria</taxon>
    </lineage>
</organism>
<evidence type="ECO:0000256" key="6">
    <source>
        <dbReference type="ARBA" id="ARBA00022722"/>
    </source>
</evidence>
<dbReference type="InterPro" id="IPR004827">
    <property type="entry name" value="bZIP"/>
</dbReference>
<dbReference type="GO" id="GO:0046872">
    <property type="term" value="F:metal ion binding"/>
    <property type="evidence" value="ECO:0007669"/>
    <property type="project" value="UniProtKB-KW"/>
</dbReference>
<dbReference type="InterPro" id="IPR027794">
    <property type="entry name" value="tRNase_Z_dom"/>
</dbReference>
<dbReference type="SUPFAM" id="SSF57959">
    <property type="entry name" value="Leucine zipper domain"/>
    <property type="match status" value="1"/>
</dbReference>
<feature type="region of interest" description="Disordered" evidence="11">
    <location>
        <begin position="1084"/>
        <end position="1114"/>
    </location>
</feature>
<evidence type="ECO:0000256" key="10">
    <source>
        <dbReference type="ARBA" id="ARBA00022833"/>
    </source>
</evidence>
<accession>A0A9P6KJ38</accession>
<dbReference type="PANTHER" id="PTHR12553:SF49">
    <property type="entry name" value="ZINC PHOSPHODIESTERASE ELAC PROTEIN 2"/>
    <property type="match status" value="1"/>
</dbReference>
<gene>
    <name evidence="13" type="ORF">PMIN01_13661</name>
</gene>
<dbReference type="Pfam" id="PF13691">
    <property type="entry name" value="Lactamase_B_4"/>
    <property type="match status" value="1"/>
</dbReference>
<feature type="compositionally biased region" description="Basic and acidic residues" evidence="11">
    <location>
        <begin position="669"/>
        <end position="678"/>
    </location>
</feature>
<feature type="compositionally biased region" description="Basic and acidic residues" evidence="11">
    <location>
        <begin position="1721"/>
        <end position="1732"/>
    </location>
</feature>
<keyword evidence="5" id="KW-0819">tRNA processing</keyword>
<dbReference type="GO" id="GO:1990180">
    <property type="term" value="P:mitochondrial tRNA 3'-end processing"/>
    <property type="evidence" value="ECO:0007669"/>
    <property type="project" value="TreeGrafter"/>
</dbReference>
<dbReference type="PANTHER" id="PTHR12553">
    <property type="entry name" value="ZINC PHOSPHODIESTERASE ELAC PROTEIN 2"/>
    <property type="match status" value="1"/>
</dbReference>
<feature type="compositionally biased region" description="Low complexity" evidence="11">
    <location>
        <begin position="196"/>
        <end position="216"/>
    </location>
</feature>
<dbReference type="SUPFAM" id="SSF56281">
    <property type="entry name" value="Metallo-hydrolase/oxidoreductase"/>
    <property type="match status" value="2"/>
</dbReference>
<keyword evidence="9" id="KW-0378">Hydrolase</keyword>
<comment type="similarity">
    <text evidence="3">Belongs to the RNase Z family.</text>
</comment>
<reference evidence="13" key="1">
    <citation type="journal article" date="2020" name="Mol. Plant Microbe Interact.">
        <title>Genome Sequence of the Biocontrol Agent Coniothyrium minitans strain Conio (IMI 134523).</title>
        <authorList>
            <person name="Patel D."/>
            <person name="Shittu T.A."/>
            <person name="Baroncelli R."/>
            <person name="Muthumeenakshi S."/>
            <person name="Osborne T.H."/>
            <person name="Janganan T.K."/>
            <person name="Sreenivasaprasad S."/>
        </authorList>
    </citation>
    <scope>NUCLEOTIDE SEQUENCE</scope>
    <source>
        <strain evidence="13">Conio</strain>
    </source>
</reference>
<dbReference type="Proteomes" id="UP000756921">
    <property type="component" value="Unassembled WGS sequence"/>
</dbReference>
<feature type="compositionally biased region" description="Low complexity" evidence="11">
    <location>
        <begin position="1643"/>
        <end position="1663"/>
    </location>
</feature>
<dbReference type="InterPro" id="IPR047151">
    <property type="entry name" value="RNZ2-like"/>
</dbReference>
<feature type="region of interest" description="Disordered" evidence="11">
    <location>
        <begin position="1717"/>
        <end position="1758"/>
    </location>
</feature>
<dbReference type="EMBL" id="WJXW01000021">
    <property type="protein sequence ID" value="KAF9728380.1"/>
    <property type="molecule type" value="Genomic_DNA"/>
</dbReference>
<evidence type="ECO:0000313" key="13">
    <source>
        <dbReference type="EMBL" id="KAF9728380.1"/>
    </source>
</evidence>
<evidence type="ECO:0000256" key="8">
    <source>
        <dbReference type="ARBA" id="ARBA00022759"/>
    </source>
</evidence>
<dbReference type="GO" id="GO:0005739">
    <property type="term" value="C:mitochondrion"/>
    <property type="evidence" value="ECO:0007669"/>
    <property type="project" value="TreeGrafter"/>
</dbReference>
<feature type="compositionally biased region" description="Polar residues" evidence="11">
    <location>
        <begin position="49"/>
        <end position="61"/>
    </location>
</feature>
<evidence type="ECO:0000256" key="7">
    <source>
        <dbReference type="ARBA" id="ARBA00022723"/>
    </source>
</evidence>
<evidence type="ECO:0000256" key="1">
    <source>
        <dbReference type="ARBA" id="ARBA00000402"/>
    </source>
</evidence>
<feature type="region of interest" description="Disordered" evidence="11">
    <location>
        <begin position="1617"/>
        <end position="1673"/>
    </location>
</feature>
<evidence type="ECO:0000256" key="2">
    <source>
        <dbReference type="ARBA" id="ARBA00001947"/>
    </source>
</evidence>
<evidence type="ECO:0000256" key="9">
    <source>
        <dbReference type="ARBA" id="ARBA00022801"/>
    </source>
</evidence>
<feature type="domain" description="BZIP" evidence="12">
    <location>
        <begin position="290"/>
        <end position="353"/>
    </location>
</feature>
<keyword evidence="6" id="KW-0540">Nuclease</keyword>
<evidence type="ECO:0000256" key="3">
    <source>
        <dbReference type="ARBA" id="ARBA00007823"/>
    </source>
</evidence>
<evidence type="ECO:0000256" key="4">
    <source>
        <dbReference type="ARBA" id="ARBA00012477"/>
    </source>
</evidence>
<dbReference type="InterPro" id="IPR036866">
    <property type="entry name" value="RibonucZ/Hydroxyglut_hydro"/>
</dbReference>
<dbReference type="GO" id="GO:0042781">
    <property type="term" value="F:3'-tRNA processing endoribonuclease activity"/>
    <property type="evidence" value="ECO:0007669"/>
    <property type="project" value="UniProtKB-EC"/>
</dbReference>
<dbReference type="OrthoDB" id="527344at2759"/>
<dbReference type="InterPro" id="IPR046347">
    <property type="entry name" value="bZIP_sf"/>
</dbReference>
<dbReference type="CDD" id="cd07718">
    <property type="entry name" value="RNaseZ_ELAC1_ELAC2-C-term-like_MBL-fold"/>
    <property type="match status" value="1"/>
</dbReference>
<dbReference type="Pfam" id="PF00170">
    <property type="entry name" value="bZIP_1"/>
    <property type="match status" value="1"/>
</dbReference>
<comment type="cofactor">
    <cofactor evidence="2">
        <name>Zn(2+)</name>
        <dbReference type="ChEBI" id="CHEBI:29105"/>
    </cofactor>
</comment>
<dbReference type="CDD" id="cd14810">
    <property type="entry name" value="bZIP_u1"/>
    <property type="match status" value="1"/>
</dbReference>
<feature type="compositionally biased region" description="Basic and acidic residues" evidence="11">
    <location>
        <begin position="1620"/>
        <end position="1633"/>
    </location>
</feature>
<keyword evidence="10" id="KW-0862">Zinc</keyword>
<evidence type="ECO:0000313" key="14">
    <source>
        <dbReference type="Proteomes" id="UP000756921"/>
    </source>
</evidence>
<sequence>MATAVHHAVTVPSNFGNTNQCFDPDTDSLFDFSQLPSPTPPTIPSHPSNAQPAITSPTNTVLDPDDMQTPAKPSHEYERFKQQTGLPTGSIAGINPSYTTGYSMYSSAAIDEMTLAGEPSMMGGWNSGLPMDMDLSMPSQPAFFYPSNGASQSADFVDPSTITQEQVQNVRVWPGMHQQQAQQQAMAKAQAQAQQQRAQQLMQQRQQQAGQQQTRQQHMRNTSSSPLSDARTEETIARVVNQIRQQSQNNALAGANGQNDLLPHIIRAKKDEDDMDEDERLLASEAGKKLSSKERRQLRNKVSARAFRSRRKEYIGQLEGEIGAKTNECNDLRTQNRALMEENARSRAFIERLLRHQAFTPFLEELSRDENLEAKPAMQTLSASTTPTPAPVRQNQQFAAMSRPQVGMTLVPETPLDMSMLNLNSNAWAMNSGSSSFNYQQPQVFAVTDLPAGPTNPLDMDVISGKGYSSLFAAEDDASHDQVKSDYPVVERAMPSEKPSPVEAEEDQDPEFDLYNAAPVSTPTVPAPTMEEHEALFGDVDSEKAFAHFQLQISDEVADELKMVRFRRQCARMEAVFERVVALTSHLDLCLDDPFSILYSFAACTCTSVSDIPLTVATLASIAAAIRRFTTVTTLLPPARNLGSRSARSAKDKSKLHLLYKLSTRHDDGNEPVRKFAPDRPVGPPESGARLRVYKQSPAPPTPRSSFLKSLGLSDDTHFHGPGLPILLEPLRRPRRDNRVPQTTSHDRVLAVRRDSSKMASTVQMITSPTADTPGTTLILQTQRQHYIFGTHGEGTQRAMVEQGLRMTKVQNFFMTGKMDWHNAGGLIGMTLTLADSATSAYDTLMEFHRKSKNTKKFVEPPRPKINVYGPPNLKYALNTCRRYIFRKGIPVIATEYKEVPPRKDDQGAILPSWQDEAIQVWALCMSPARKEMDPHREQQLAQLQEGFERSNSFDEHFAPENESAEEREARYDRIRSAVLNMMFNSKWSLDTLVEQHIAKVEPPTAIFVRNSETNRIEQYRGPKPGSGETLPDIKVFTRTPWPGATVNNLPPTTPKTESLSYIVRSQSTRGTFDPKRAKELGLKSGPQFGKLSKGQSVENEKGETITPDMVIGPDRPGNGFAILDVPSADYLETLHQREEFASEDVMKGVQIIYWVLGPGVSGHPSLQLFMDRFSQLEHIVSSVDECVNRLSFDSVAAQTIRLSAIDPARYRLPQHDSKTLPQRSLYGLGSPGRINSLPNVTPADRGMKHSLMPNFRRHVEALTDEEKLRRKEEQETPGVLELEVRAQMDEEVLRLAEEAQQAVKNDHEALSRWRQLLARPDTEVITLGTGSACPSKYRNVSATLVRVPGVGNYLLDAGEGTVGQLQRVFGTDELVDVLRNLRMIWISHLHADHHLGTVSVIREWYRAKHNSVPKYDHPSDSASLAADISSYGLSLVSHEGMIKWLSEYSLVEDFGYSRILPMEVSAVPRFEGTGSRLTYTSLNASGQLNRRILLHPRDYPAVLGLTDLQACKVQHCHGAMAVSLTFPKAAADSPSLHPLKVSYSGDCRPTHTFTCIGRNSTVLVHEATFDDELKGDALAKKHSTTSEALAIGAQMHAKAVVLTHFSQRYQKLPVLQAVHDGEPDDLPRPRAPDDDEDEADVAPDVAAAALPPLDSARLSSRSTSNAPSTATHEKVIKVRARDMKVAIAFDYMRVRIGDIAQMDKFHDALNRLLADEDEAETKTKTKTKTETETETGPVVNRNGKKTSGDEAGGGGRG</sequence>
<proteinExistence type="inferred from homology"/>
<keyword evidence="7" id="KW-0479">Metal-binding</keyword>
<evidence type="ECO:0000256" key="5">
    <source>
        <dbReference type="ARBA" id="ARBA00022694"/>
    </source>
</evidence>
<dbReference type="SMART" id="SM00338">
    <property type="entry name" value="BRLZ"/>
    <property type="match status" value="1"/>
</dbReference>
<dbReference type="PROSITE" id="PS50217">
    <property type="entry name" value="BZIP"/>
    <property type="match status" value="1"/>
</dbReference>
<protein>
    <recommendedName>
        <fullName evidence="4">ribonuclease Z</fullName>
        <ecNumber evidence="4">3.1.26.11</ecNumber>
    </recommendedName>
</protein>
<evidence type="ECO:0000259" key="12">
    <source>
        <dbReference type="PROSITE" id="PS50217"/>
    </source>
</evidence>
<keyword evidence="14" id="KW-1185">Reference proteome</keyword>
<keyword evidence="8" id="KW-0255">Endonuclease</keyword>
<comment type="caution">
    <text evidence="13">The sequence shown here is derived from an EMBL/GenBank/DDBJ whole genome shotgun (WGS) entry which is preliminary data.</text>
</comment>
<dbReference type="GO" id="GO:0003700">
    <property type="term" value="F:DNA-binding transcription factor activity"/>
    <property type="evidence" value="ECO:0007669"/>
    <property type="project" value="InterPro"/>
</dbReference>
<feature type="region of interest" description="Disordered" evidence="11">
    <location>
        <begin position="196"/>
        <end position="231"/>
    </location>
</feature>
<dbReference type="Gene3D" id="1.20.5.170">
    <property type="match status" value="1"/>
</dbReference>
<evidence type="ECO:0000256" key="11">
    <source>
        <dbReference type="SAM" id="MobiDB-lite"/>
    </source>
</evidence>
<dbReference type="Gene3D" id="3.60.15.10">
    <property type="entry name" value="Ribonuclease Z/Hydroxyacylglutathione hydrolase-like"/>
    <property type="match status" value="2"/>
</dbReference>
<feature type="region of interest" description="Disordered" evidence="11">
    <location>
        <begin position="38"/>
        <end position="92"/>
    </location>
</feature>